<dbReference type="HAMAP" id="MF_01547">
    <property type="entry name" value="RNA_methyltr_E"/>
    <property type="match status" value="1"/>
</dbReference>
<evidence type="ECO:0000313" key="10">
    <source>
        <dbReference type="Proteomes" id="UP000016088"/>
    </source>
</evidence>
<name>S9RBU4_SCHOY</name>
<keyword evidence="3 9" id="KW-0489">Methyltransferase</keyword>
<dbReference type="PANTHER" id="PTHR10920:SF18">
    <property type="entry name" value="RRNA METHYLTRANSFERASE 2, MITOCHONDRIAL"/>
    <property type="match status" value="1"/>
</dbReference>
<dbReference type="PANTHER" id="PTHR10920">
    <property type="entry name" value="RIBOSOMAL RNA METHYLTRANSFERASE"/>
    <property type="match status" value="1"/>
</dbReference>
<evidence type="ECO:0000256" key="7">
    <source>
        <dbReference type="PIRSR" id="PIRSR005461-1"/>
    </source>
</evidence>
<feature type="domain" description="Ribosomal RNA methyltransferase FtsJ" evidence="8">
    <location>
        <begin position="28"/>
        <end position="213"/>
    </location>
</feature>
<comment type="similarity">
    <text evidence="1">Belongs to the class I-like SAM-binding methyltransferase superfamily. RNA methyltransferase RlmE family.</text>
</comment>
<dbReference type="HOGENOM" id="CLU_009422_4_2_1"/>
<reference evidence="9 10" key="1">
    <citation type="journal article" date="2011" name="Science">
        <title>Comparative functional genomics of the fission yeasts.</title>
        <authorList>
            <person name="Rhind N."/>
            <person name="Chen Z."/>
            <person name="Yassour M."/>
            <person name="Thompson D.A."/>
            <person name="Haas B.J."/>
            <person name="Habib N."/>
            <person name="Wapinski I."/>
            <person name="Roy S."/>
            <person name="Lin M.F."/>
            <person name="Heiman D.I."/>
            <person name="Young S.K."/>
            <person name="Furuya K."/>
            <person name="Guo Y."/>
            <person name="Pidoux A."/>
            <person name="Chen H.M."/>
            <person name="Robbertse B."/>
            <person name="Goldberg J.M."/>
            <person name="Aoki K."/>
            <person name="Bayne E.H."/>
            <person name="Berlin A.M."/>
            <person name="Desjardins C.A."/>
            <person name="Dobbs E."/>
            <person name="Dukaj L."/>
            <person name="Fan L."/>
            <person name="FitzGerald M.G."/>
            <person name="French C."/>
            <person name="Gujja S."/>
            <person name="Hansen K."/>
            <person name="Keifenheim D."/>
            <person name="Levin J.Z."/>
            <person name="Mosher R.A."/>
            <person name="Mueller C.A."/>
            <person name="Pfiffner J."/>
            <person name="Priest M."/>
            <person name="Russ C."/>
            <person name="Smialowska A."/>
            <person name="Swoboda P."/>
            <person name="Sykes S.M."/>
            <person name="Vaughn M."/>
            <person name="Vengrova S."/>
            <person name="Yoder R."/>
            <person name="Zeng Q."/>
            <person name="Allshire R."/>
            <person name="Baulcombe D."/>
            <person name="Birren B.W."/>
            <person name="Brown W."/>
            <person name="Ekwall K."/>
            <person name="Kellis M."/>
            <person name="Leatherwood J."/>
            <person name="Levin H."/>
            <person name="Margalit H."/>
            <person name="Martienssen R."/>
            <person name="Nieduszynski C.A."/>
            <person name="Spatafora J.W."/>
            <person name="Friedman N."/>
            <person name="Dalgaard J.Z."/>
            <person name="Baumann P."/>
            <person name="Niki H."/>
            <person name="Regev A."/>
            <person name="Nusbaum C."/>
        </authorList>
    </citation>
    <scope>NUCLEOTIDE SEQUENCE [LARGE SCALE GENOMIC DNA]</scope>
    <source>
        <strain evidence="10">yFS286</strain>
    </source>
</reference>
<sequence length="214" mass="24612">MRPTVPFWSWAAKRSKDAFRKQSKIDNYRSRAAYKLLELNQKHRFLKKGYGVIDLGFAPGSWSQVALKAVGTEGFVTAVDIQNVSPPQGVFPVYGDMLDPQTQTKILEAFRQHRQEPIKRELVVDTVLSDMLHSTTGIRIRDHAISMDLCNSAFQLAKTFLRPGGFFVCKYYMGSEEREFQKSLMEVFKRVYIEKPKASIKESREAYFVCLGRK</sequence>
<dbReference type="InterPro" id="IPR029063">
    <property type="entry name" value="SAM-dependent_MTases_sf"/>
</dbReference>
<evidence type="ECO:0000256" key="1">
    <source>
        <dbReference type="ARBA" id="ARBA00009258"/>
    </source>
</evidence>
<evidence type="ECO:0000259" key="8">
    <source>
        <dbReference type="Pfam" id="PF01728"/>
    </source>
</evidence>
<dbReference type="SUPFAM" id="SSF53335">
    <property type="entry name" value="S-adenosyl-L-methionine-dependent methyltransferases"/>
    <property type="match status" value="1"/>
</dbReference>
<organism evidence="9 10">
    <name type="scientific">Schizosaccharomyces octosporus (strain yFS286)</name>
    <name type="common">Fission yeast</name>
    <name type="synonym">Octosporomyces octosporus</name>
    <dbReference type="NCBI Taxonomy" id="483514"/>
    <lineage>
        <taxon>Eukaryota</taxon>
        <taxon>Fungi</taxon>
        <taxon>Dikarya</taxon>
        <taxon>Ascomycota</taxon>
        <taxon>Taphrinomycotina</taxon>
        <taxon>Schizosaccharomycetes</taxon>
        <taxon>Schizosaccharomycetales</taxon>
        <taxon>Schizosaccharomycetaceae</taxon>
        <taxon>Schizosaccharomyces</taxon>
    </lineage>
</organism>
<dbReference type="InterPro" id="IPR002877">
    <property type="entry name" value="RNA_MeTrfase_FtsJ_dom"/>
</dbReference>
<dbReference type="GO" id="GO:0005739">
    <property type="term" value="C:mitochondrion"/>
    <property type="evidence" value="ECO:0007669"/>
    <property type="project" value="TreeGrafter"/>
</dbReference>
<dbReference type="OrthoDB" id="20105at2759"/>
<evidence type="ECO:0000256" key="3">
    <source>
        <dbReference type="ARBA" id="ARBA00022603"/>
    </source>
</evidence>
<dbReference type="EMBL" id="KE503208">
    <property type="protein sequence ID" value="EPX71584.1"/>
    <property type="molecule type" value="Genomic_DNA"/>
</dbReference>
<dbReference type="Proteomes" id="UP000016088">
    <property type="component" value="Unassembled WGS sequence"/>
</dbReference>
<gene>
    <name evidence="9" type="ORF">SOCG_01801</name>
</gene>
<dbReference type="OMA" id="HRQTDHL"/>
<dbReference type="eggNOG" id="KOG4589">
    <property type="taxonomic scope" value="Eukaryota"/>
</dbReference>
<proteinExistence type="inferred from homology"/>
<keyword evidence="4" id="KW-0808">Transferase</keyword>
<evidence type="ECO:0000256" key="6">
    <source>
        <dbReference type="ARBA" id="ARBA00041184"/>
    </source>
</evidence>
<keyword evidence="2" id="KW-0698">rRNA processing</keyword>
<dbReference type="RefSeq" id="XP_013020208.1">
    <property type="nucleotide sequence ID" value="XM_013164754.1"/>
</dbReference>
<dbReference type="AlphaFoldDB" id="S9RBU4"/>
<evidence type="ECO:0000256" key="5">
    <source>
        <dbReference type="ARBA" id="ARBA00022691"/>
    </source>
</evidence>
<dbReference type="VEuPathDB" id="FungiDB:SOCG_01801"/>
<accession>S9RBU4</accession>
<feature type="active site" description="Proton acceptor" evidence="7">
    <location>
        <position position="170"/>
    </location>
</feature>
<dbReference type="InterPro" id="IPR050082">
    <property type="entry name" value="RNA_methyltr_RlmE"/>
</dbReference>
<keyword evidence="10" id="KW-1185">Reference proteome</keyword>
<evidence type="ECO:0000313" key="9">
    <source>
        <dbReference type="EMBL" id="EPX71584.1"/>
    </source>
</evidence>
<dbReference type="Pfam" id="PF01728">
    <property type="entry name" value="FtsJ"/>
    <property type="match status" value="1"/>
</dbReference>
<protein>
    <recommendedName>
        <fullName evidence="6">rRNA methyltransferase 2, mitochondrial</fullName>
    </recommendedName>
</protein>
<dbReference type="GeneID" id="25030781"/>
<dbReference type="GO" id="GO:0008650">
    <property type="term" value="F:rRNA (uridine-2'-O-)-methyltransferase activity"/>
    <property type="evidence" value="ECO:0007669"/>
    <property type="project" value="TreeGrafter"/>
</dbReference>
<evidence type="ECO:0000256" key="2">
    <source>
        <dbReference type="ARBA" id="ARBA00022552"/>
    </source>
</evidence>
<dbReference type="PIRSF" id="PIRSF005461">
    <property type="entry name" value="23S_rRNA_mtase"/>
    <property type="match status" value="1"/>
</dbReference>
<evidence type="ECO:0000256" key="4">
    <source>
        <dbReference type="ARBA" id="ARBA00022679"/>
    </source>
</evidence>
<dbReference type="Gene3D" id="3.40.50.150">
    <property type="entry name" value="Vaccinia Virus protein VP39"/>
    <property type="match status" value="1"/>
</dbReference>
<keyword evidence="5 7" id="KW-0949">S-adenosyl-L-methionine</keyword>
<dbReference type="InterPro" id="IPR015507">
    <property type="entry name" value="rRNA-MeTfrase_E"/>
</dbReference>